<organism evidence="11 12">
    <name type="scientific">Kluyvera cryocrescens</name>
    <name type="common">Kluyvera citrophila</name>
    <dbReference type="NCBI Taxonomy" id="580"/>
    <lineage>
        <taxon>Bacteria</taxon>
        <taxon>Pseudomonadati</taxon>
        <taxon>Pseudomonadota</taxon>
        <taxon>Gammaproteobacteria</taxon>
        <taxon>Enterobacterales</taxon>
        <taxon>Enterobacteriaceae</taxon>
        <taxon>Kluyvera</taxon>
    </lineage>
</organism>
<evidence type="ECO:0000256" key="3">
    <source>
        <dbReference type="ARBA" id="ARBA00022475"/>
    </source>
</evidence>
<protein>
    <submittedName>
        <fullName evidence="11">Nickel transport system permease protein nikB</fullName>
    </submittedName>
</protein>
<dbReference type="GO" id="GO:0005886">
    <property type="term" value="C:plasma membrane"/>
    <property type="evidence" value="ECO:0007669"/>
    <property type="project" value="UniProtKB-SubCell"/>
</dbReference>
<dbReference type="CDD" id="cd06261">
    <property type="entry name" value="TM_PBP2"/>
    <property type="match status" value="1"/>
</dbReference>
<keyword evidence="6 9" id="KW-1133">Transmembrane helix</keyword>
<feature type="transmembrane region" description="Helical" evidence="9">
    <location>
        <begin position="12"/>
        <end position="31"/>
    </location>
</feature>
<evidence type="ECO:0000256" key="4">
    <source>
        <dbReference type="ARBA" id="ARBA00022519"/>
    </source>
</evidence>
<reference evidence="11 12" key="1">
    <citation type="submission" date="2019-03" db="EMBL/GenBank/DDBJ databases">
        <authorList>
            <consortium name="Pathogen Informatics"/>
        </authorList>
    </citation>
    <scope>NUCLEOTIDE SEQUENCE [LARGE SCALE GENOMIC DNA]</scope>
    <source>
        <strain evidence="11 12">NCTC12993</strain>
    </source>
</reference>
<feature type="domain" description="ABC transmembrane type-1" evidence="10">
    <location>
        <begin position="38"/>
        <end position="124"/>
    </location>
</feature>
<evidence type="ECO:0000256" key="7">
    <source>
        <dbReference type="ARBA" id="ARBA00023136"/>
    </source>
</evidence>
<proteinExistence type="inferred from homology"/>
<dbReference type="EMBL" id="CAADJD010000008">
    <property type="protein sequence ID" value="VFS57177.1"/>
    <property type="molecule type" value="Genomic_DNA"/>
</dbReference>
<keyword evidence="7 9" id="KW-0472">Membrane</keyword>
<evidence type="ECO:0000256" key="2">
    <source>
        <dbReference type="ARBA" id="ARBA00022448"/>
    </source>
</evidence>
<name>A0A485A6X1_KLUCR</name>
<keyword evidence="4" id="KW-0997">Cell inner membrane</keyword>
<evidence type="ECO:0000256" key="9">
    <source>
        <dbReference type="SAM" id="Phobius"/>
    </source>
</evidence>
<accession>A0A485A6X1</accession>
<evidence type="ECO:0000313" key="12">
    <source>
        <dbReference type="Proteomes" id="UP000401081"/>
    </source>
</evidence>
<dbReference type="SUPFAM" id="SSF161098">
    <property type="entry name" value="MetI-like"/>
    <property type="match status" value="1"/>
</dbReference>
<keyword evidence="5 9" id="KW-0812">Transmembrane</keyword>
<evidence type="ECO:0000313" key="11">
    <source>
        <dbReference type="EMBL" id="VFS57177.1"/>
    </source>
</evidence>
<keyword evidence="3" id="KW-1003">Cell membrane</keyword>
<feature type="transmembrane region" description="Helical" evidence="9">
    <location>
        <begin position="37"/>
        <end position="62"/>
    </location>
</feature>
<keyword evidence="2" id="KW-0813">Transport</keyword>
<evidence type="ECO:0000256" key="1">
    <source>
        <dbReference type="ARBA" id="ARBA00004429"/>
    </source>
</evidence>
<dbReference type="PANTHER" id="PTHR43163:SF6">
    <property type="entry name" value="DIPEPTIDE TRANSPORT SYSTEM PERMEASE PROTEIN DPPB-RELATED"/>
    <property type="match status" value="1"/>
</dbReference>
<dbReference type="AlphaFoldDB" id="A0A485A6X1"/>
<feature type="transmembrane region" description="Helical" evidence="9">
    <location>
        <begin position="74"/>
        <end position="103"/>
    </location>
</feature>
<evidence type="ECO:0000256" key="8">
    <source>
        <dbReference type="ARBA" id="ARBA00024202"/>
    </source>
</evidence>
<evidence type="ECO:0000256" key="6">
    <source>
        <dbReference type="ARBA" id="ARBA00022989"/>
    </source>
</evidence>
<sequence>MNHWSFSTVVGYGMHCIWILVSHLPASAPVLDDMLNFLPATLELAGAALVLILFTSVPLGIWGRRAIRDRLPDFVVRIVAFLGVSMPNFWLAFLLVMVFSVYWQWFTGAGLRRLAAFSPPPPCR</sequence>
<comment type="subcellular location">
    <subcellularLocation>
        <location evidence="1">Cell inner membrane</location>
        <topology evidence="1">Multi-pass membrane protein</topology>
    </subcellularLocation>
</comment>
<dbReference type="Proteomes" id="UP000401081">
    <property type="component" value="Unassembled WGS sequence"/>
</dbReference>
<dbReference type="InterPro" id="IPR000515">
    <property type="entry name" value="MetI-like"/>
</dbReference>
<dbReference type="PANTHER" id="PTHR43163">
    <property type="entry name" value="DIPEPTIDE TRANSPORT SYSTEM PERMEASE PROTEIN DPPB-RELATED"/>
    <property type="match status" value="1"/>
</dbReference>
<gene>
    <name evidence="11" type="primary">nikB_3</name>
    <name evidence="11" type="ORF">NCTC12993_00651</name>
</gene>
<keyword evidence="12" id="KW-1185">Reference proteome</keyword>
<evidence type="ECO:0000256" key="5">
    <source>
        <dbReference type="ARBA" id="ARBA00022692"/>
    </source>
</evidence>
<comment type="similarity">
    <text evidence="8">Belongs to the binding-protein-dependent transport system permease family. OppBC subfamily.</text>
</comment>
<evidence type="ECO:0000259" key="10">
    <source>
        <dbReference type="PROSITE" id="PS50928"/>
    </source>
</evidence>
<dbReference type="InterPro" id="IPR035906">
    <property type="entry name" value="MetI-like_sf"/>
</dbReference>
<dbReference type="PROSITE" id="PS50928">
    <property type="entry name" value="ABC_TM1"/>
    <property type="match status" value="1"/>
</dbReference>
<dbReference type="GO" id="GO:0071916">
    <property type="term" value="F:dipeptide transmembrane transporter activity"/>
    <property type="evidence" value="ECO:0007669"/>
    <property type="project" value="TreeGrafter"/>
</dbReference>